<dbReference type="AlphaFoldDB" id="A0A8X6NKZ6"/>
<dbReference type="SMART" id="SM01332">
    <property type="entry name" value="Cyclin_C"/>
    <property type="match status" value="1"/>
</dbReference>
<dbReference type="SUPFAM" id="SSF47954">
    <property type="entry name" value="Cyclin-like"/>
    <property type="match status" value="2"/>
</dbReference>
<reference evidence="2" key="1">
    <citation type="submission" date="2020-08" db="EMBL/GenBank/DDBJ databases">
        <title>Multicomponent nature underlies the extraordinary mechanical properties of spider dragline silk.</title>
        <authorList>
            <person name="Kono N."/>
            <person name="Nakamura H."/>
            <person name="Mori M."/>
            <person name="Yoshida Y."/>
            <person name="Ohtoshi R."/>
            <person name="Malay A.D."/>
            <person name="Moran D.A.P."/>
            <person name="Tomita M."/>
            <person name="Numata K."/>
            <person name="Arakawa K."/>
        </authorList>
    </citation>
    <scope>NUCLEOTIDE SEQUENCE</scope>
</reference>
<dbReference type="Pfam" id="PF02984">
    <property type="entry name" value="Cyclin_C"/>
    <property type="match status" value="1"/>
</dbReference>
<dbReference type="InterPro" id="IPR004367">
    <property type="entry name" value="Cyclin_C-dom"/>
</dbReference>
<dbReference type="Proteomes" id="UP000887013">
    <property type="component" value="Unassembled WGS sequence"/>
</dbReference>
<evidence type="ECO:0000259" key="1">
    <source>
        <dbReference type="SMART" id="SM01332"/>
    </source>
</evidence>
<dbReference type="EMBL" id="BMAW01105819">
    <property type="protein sequence ID" value="GFT21169.1"/>
    <property type="molecule type" value="Genomic_DNA"/>
</dbReference>
<evidence type="ECO:0000313" key="3">
    <source>
        <dbReference type="Proteomes" id="UP000887013"/>
    </source>
</evidence>
<proteinExistence type="predicted"/>
<dbReference type="InterPro" id="IPR036915">
    <property type="entry name" value="Cyclin-like_sf"/>
</dbReference>
<keyword evidence="3" id="KW-1185">Reference proteome</keyword>
<name>A0A8X6NKZ6_NEPPI</name>
<accession>A0A8X6NKZ6</accession>
<organism evidence="2 3">
    <name type="scientific">Nephila pilipes</name>
    <name type="common">Giant wood spider</name>
    <name type="synonym">Nephila maculata</name>
    <dbReference type="NCBI Taxonomy" id="299642"/>
    <lineage>
        <taxon>Eukaryota</taxon>
        <taxon>Metazoa</taxon>
        <taxon>Ecdysozoa</taxon>
        <taxon>Arthropoda</taxon>
        <taxon>Chelicerata</taxon>
        <taxon>Arachnida</taxon>
        <taxon>Araneae</taxon>
        <taxon>Araneomorphae</taxon>
        <taxon>Entelegynae</taxon>
        <taxon>Araneoidea</taxon>
        <taxon>Nephilidae</taxon>
        <taxon>Nephila</taxon>
    </lineage>
</organism>
<sequence>MCCIRYYFLMTSEEEWLIGSYHKDIHNYLRLKERKRFIYRGQSPQLHLRKSMIEWMNMICLKMEFCTSVQHLAVYLLDIFMDNHTIYDDHLRMVIIGCLMVADPAFINFTPSLVAASCIASTRICLTITPCWSKHLENLTNYKYPQLKPYVEMLLNALDTDLSTSESHCSEINGNSTPVSTKCIAIT</sequence>
<gene>
    <name evidence="2" type="primary">Ccnj</name>
    <name evidence="2" type="ORF">NPIL_76152</name>
</gene>
<feature type="domain" description="Cyclin C-terminal" evidence="1">
    <location>
        <begin position="66"/>
        <end position="180"/>
    </location>
</feature>
<protein>
    <submittedName>
        <fullName evidence="2">Cyclin-J</fullName>
    </submittedName>
</protein>
<dbReference type="PANTHER" id="PTHR10177">
    <property type="entry name" value="CYCLINS"/>
    <property type="match status" value="1"/>
</dbReference>
<comment type="caution">
    <text evidence="2">The sequence shown here is derived from an EMBL/GenBank/DDBJ whole genome shotgun (WGS) entry which is preliminary data.</text>
</comment>
<dbReference type="Gene3D" id="1.10.472.10">
    <property type="entry name" value="Cyclin-like"/>
    <property type="match status" value="3"/>
</dbReference>
<evidence type="ECO:0000313" key="2">
    <source>
        <dbReference type="EMBL" id="GFT21169.1"/>
    </source>
</evidence>
<dbReference type="InterPro" id="IPR039361">
    <property type="entry name" value="Cyclin"/>
</dbReference>
<dbReference type="OrthoDB" id="285802at2759"/>